<organism evidence="1 2">
    <name type="scientific">Vasconcelosia minhoensis LEGE 07310</name>
    <dbReference type="NCBI Taxonomy" id="915328"/>
    <lineage>
        <taxon>Bacteria</taxon>
        <taxon>Bacillati</taxon>
        <taxon>Cyanobacteriota</taxon>
        <taxon>Cyanophyceae</taxon>
        <taxon>Nodosilineales</taxon>
        <taxon>Cymatolegaceae</taxon>
        <taxon>Vasconcelosia</taxon>
        <taxon>Vasconcelosia minhoensis</taxon>
    </lineage>
</organism>
<evidence type="ECO:0000313" key="2">
    <source>
        <dbReference type="Proteomes" id="UP000636505"/>
    </source>
</evidence>
<evidence type="ECO:0000313" key="1">
    <source>
        <dbReference type="EMBL" id="MBE9080355.1"/>
    </source>
</evidence>
<dbReference type="AlphaFoldDB" id="A0A8J7ATM5"/>
<keyword evidence="2" id="KW-1185">Reference proteome</keyword>
<reference evidence="1" key="1">
    <citation type="submission" date="2020-10" db="EMBL/GenBank/DDBJ databases">
        <authorList>
            <person name="Castelo-Branco R."/>
            <person name="Eusebio N."/>
            <person name="Adriana R."/>
            <person name="Vieira A."/>
            <person name="Brugerolle De Fraissinette N."/>
            <person name="Rezende De Castro R."/>
            <person name="Schneider M.P."/>
            <person name="Vasconcelos V."/>
            <person name="Leao P.N."/>
        </authorList>
    </citation>
    <scope>NUCLEOTIDE SEQUENCE</scope>
    <source>
        <strain evidence="1">LEGE 07310</strain>
    </source>
</reference>
<comment type="caution">
    <text evidence="1">The sequence shown here is derived from an EMBL/GenBank/DDBJ whole genome shotgun (WGS) entry which is preliminary data.</text>
</comment>
<gene>
    <name evidence="1" type="ORF">IQ241_24215</name>
</gene>
<name>A0A8J7ATM5_9CYAN</name>
<sequence>MGKMQAESAGARCSPRGALPARLLLTGLGLVLVSCSPSKLAQCQEMAGVIESAHNFKGEYDAEMDSLMTTVTQTESLDDVKSAANQYMATVDKVAANITDLNESLDALDFADEQVAAYRDQYVEIMQDTRQEFDAAGQAMALVAQAETPDAVRDNLEDVQTQVSNTYSNIQALSTEEAMLVNEINQYCTAASTPIAE</sequence>
<proteinExistence type="predicted"/>
<dbReference type="RefSeq" id="WP_228022055.1">
    <property type="nucleotide sequence ID" value="NZ_JADEXG010000105.1"/>
</dbReference>
<protein>
    <submittedName>
        <fullName evidence="1">Uncharacterized protein</fullName>
    </submittedName>
</protein>
<dbReference type="Proteomes" id="UP000636505">
    <property type="component" value="Unassembled WGS sequence"/>
</dbReference>
<dbReference type="EMBL" id="JADEXG010000105">
    <property type="protein sequence ID" value="MBE9080355.1"/>
    <property type="molecule type" value="Genomic_DNA"/>
</dbReference>
<dbReference type="PROSITE" id="PS51257">
    <property type="entry name" value="PROKAR_LIPOPROTEIN"/>
    <property type="match status" value="1"/>
</dbReference>
<accession>A0A8J7ATM5</accession>